<evidence type="ECO:0000256" key="2">
    <source>
        <dbReference type="ARBA" id="ARBA00022475"/>
    </source>
</evidence>
<dbReference type="EC" id="2.4.-.-" evidence="18"/>
<dbReference type="EMBL" id="JARTFS010000013">
    <property type="protein sequence ID" value="MED4403027.1"/>
    <property type="molecule type" value="Genomic_DNA"/>
</dbReference>
<evidence type="ECO:0000256" key="3">
    <source>
        <dbReference type="ARBA" id="ARBA00022645"/>
    </source>
</evidence>
<evidence type="ECO:0000313" key="19">
    <source>
        <dbReference type="Proteomes" id="UP001342826"/>
    </source>
</evidence>
<evidence type="ECO:0000256" key="12">
    <source>
        <dbReference type="ARBA" id="ARBA00023316"/>
    </source>
</evidence>
<dbReference type="PANTHER" id="PTHR32282:SF11">
    <property type="entry name" value="PENICILLIN-BINDING PROTEIN 1B"/>
    <property type="match status" value="1"/>
</dbReference>
<evidence type="ECO:0000256" key="11">
    <source>
        <dbReference type="ARBA" id="ARBA00023268"/>
    </source>
</evidence>
<comment type="catalytic activity">
    <reaction evidence="14">
        <text>[GlcNAc-(1-&gt;4)-Mur2Ac(oyl-L-Ala-gamma-D-Glu-L-Lys-D-Ala-D-Ala)](n)-di-trans,octa-cis-undecaprenyl diphosphate + beta-D-GlcNAc-(1-&gt;4)-Mur2Ac(oyl-L-Ala-gamma-D-Glu-L-Lys-D-Ala-D-Ala)-di-trans,octa-cis-undecaprenyl diphosphate = [GlcNAc-(1-&gt;4)-Mur2Ac(oyl-L-Ala-gamma-D-Glu-L-Lys-D-Ala-D-Ala)](n+1)-di-trans,octa-cis-undecaprenyl diphosphate + di-trans,octa-cis-undecaprenyl diphosphate + H(+)</text>
        <dbReference type="Rhea" id="RHEA:23708"/>
        <dbReference type="Rhea" id="RHEA-COMP:9602"/>
        <dbReference type="Rhea" id="RHEA-COMP:9603"/>
        <dbReference type="ChEBI" id="CHEBI:15378"/>
        <dbReference type="ChEBI" id="CHEBI:58405"/>
        <dbReference type="ChEBI" id="CHEBI:60033"/>
        <dbReference type="ChEBI" id="CHEBI:78435"/>
        <dbReference type="EC" id="2.4.99.28"/>
    </reaction>
</comment>
<evidence type="ECO:0000256" key="1">
    <source>
        <dbReference type="ARBA" id="ARBA00004236"/>
    </source>
</evidence>
<dbReference type="InterPro" id="IPR001460">
    <property type="entry name" value="PCN-bd_Tpept"/>
</dbReference>
<keyword evidence="9" id="KW-0573">Peptidoglycan synthesis</keyword>
<dbReference type="InterPro" id="IPR023346">
    <property type="entry name" value="Lysozyme-like_dom_sf"/>
</dbReference>
<dbReference type="Proteomes" id="UP001342826">
    <property type="component" value="Unassembled WGS sequence"/>
</dbReference>
<evidence type="ECO:0000313" key="18">
    <source>
        <dbReference type="EMBL" id="MED4403027.1"/>
    </source>
</evidence>
<feature type="transmembrane region" description="Helical" evidence="15">
    <location>
        <begin position="7"/>
        <end position="25"/>
    </location>
</feature>
<evidence type="ECO:0000256" key="14">
    <source>
        <dbReference type="ARBA" id="ARBA00049902"/>
    </source>
</evidence>
<keyword evidence="6 18" id="KW-0808">Transferase</keyword>
<dbReference type="Pfam" id="PF00912">
    <property type="entry name" value="Transgly"/>
    <property type="match status" value="1"/>
</dbReference>
<evidence type="ECO:0000256" key="15">
    <source>
        <dbReference type="SAM" id="Phobius"/>
    </source>
</evidence>
<comment type="caution">
    <text evidence="18">The sequence shown here is derived from an EMBL/GenBank/DDBJ whole genome shotgun (WGS) entry which is preliminary data.</text>
</comment>
<dbReference type="Gene3D" id="1.10.3810.10">
    <property type="entry name" value="Biosynthetic peptidoglycan transglycosylase-like"/>
    <property type="match status" value="1"/>
</dbReference>
<evidence type="ECO:0000256" key="9">
    <source>
        <dbReference type="ARBA" id="ARBA00022984"/>
    </source>
</evidence>
<evidence type="ECO:0000256" key="8">
    <source>
        <dbReference type="ARBA" id="ARBA00022960"/>
    </source>
</evidence>
<feature type="domain" description="Glycosyl transferase family 51" evidence="17">
    <location>
        <begin position="60"/>
        <end position="235"/>
    </location>
</feature>
<feature type="domain" description="Penicillin-binding protein transpeptidase" evidence="16">
    <location>
        <begin position="347"/>
        <end position="587"/>
    </location>
</feature>
<keyword evidence="7" id="KW-0378">Hydrolase</keyword>
<proteinExistence type="predicted"/>
<keyword evidence="8" id="KW-0133">Cell shape</keyword>
<dbReference type="Pfam" id="PF00905">
    <property type="entry name" value="Transpeptidase"/>
    <property type="match status" value="1"/>
</dbReference>
<dbReference type="SUPFAM" id="SSF53955">
    <property type="entry name" value="Lysozyme-like"/>
    <property type="match status" value="1"/>
</dbReference>
<keyword evidence="15" id="KW-1133">Transmembrane helix</keyword>
<name>A0ABU6P0Z6_9BACI</name>
<organism evidence="18 19">
    <name type="scientific">Metabacillus fastidiosus</name>
    <dbReference type="NCBI Taxonomy" id="1458"/>
    <lineage>
        <taxon>Bacteria</taxon>
        <taxon>Bacillati</taxon>
        <taxon>Bacillota</taxon>
        <taxon>Bacilli</taxon>
        <taxon>Bacillales</taxon>
        <taxon>Bacillaceae</taxon>
        <taxon>Metabacillus</taxon>
    </lineage>
</organism>
<sequence length="619" mass="70170">MRPFFGWFFIIILAPVLIYIGMIAGEEANNVKALDTVLDEKIPISKIQLARNSYIYDQKGNLISEVISEQENRIVVSYDNVPEEIKQLYLVSEDQHFFEHIGFDAAGMLRAVFTNIKHQSIEQGGSTITQQLARNVFLSHEQTYNRKLSELLYSYQLERTWTKEEIFETYLNSIYYSNGVYGIATAATYYFGKELKELNLAEMAFISSIPNNPTVYNPLQHFENTKSRQELLLLKLHENELLSKEDYEKEIKAPIKLNVRGQIDHYPDYVTYVHDELNELIAQKEGYSKKINEANEENRPAIKKQLNERINQITRNGIIIHTALDPSIQQKVTKAINSRLPYESIQGSAIVIDHKSHKIVALSGGKNYKKFDFNRAYQSYHQPGSAIKPLLDYAPYIDTTGATVNSMIDAGKFCKGIYCPKNYSGKNYGHVTLETALKNSYNTPAVRMLNNVGIEKAFSYLKPFNFDKTVKADYGLPAAIGGFTYGMSPLELTSAYTAFANGGNFYDNHAIIKVTDLQGNTLYEWEEKPVRVWKESTNDQMRHLLASVVSSGTGKRAAFSAPYIGGKTGTSNDYNDLWFVGLTDKYTAGVWVGKDKKGSVRGIYSSGIHLQLWKQVINN</sequence>
<dbReference type="SUPFAM" id="SSF56601">
    <property type="entry name" value="beta-lactamase/transpeptidase-like"/>
    <property type="match status" value="1"/>
</dbReference>
<keyword evidence="4" id="KW-0645">Protease</keyword>
<keyword evidence="15" id="KW-0812">Transmembrane</keyword>
<evidence type="ECO:0000256" key="4">
    <source>
        <dbReference type="ARBA" id="ARBA00022670"/>
    </source>
</evidence>
<dbReference type="InterPro" id="IPR036950">
    <property type="entry name" value="PBP_transglycosylase"/>
</dbReference>
<evidence type="ECO:0000256" key="13">
    <source>
        <dbReference type="ARBA" id="ARBA00034000"/>
    </source>
</evidence>
<evidence type="ECO:0000259" key="16">
    <source>
        <dbReference type="Pfam" id="PF00905"/>
    </source>
</evidence>
<dbReference type="InterPro" id="IPR012338">
    <property type="entry name" value="Beta-lactam/transpept-like"/>
</dbReference>
<evidence type="ECO:0000256" key="7">
    <source>
        <dbReference type="ARBA" id="ARBA00022801"/>
    </source>
</evidence>
<gene>
    <name evidence="18" type="ORF">P9271_17105</name>
</gene>
<comment type="subcellular location">
    <subcellularLocation>
        <location evidence="1">Cell membrane</location>
    </subcellularLocation>
</comment>
<protein>
    <submittedName>
        <fullName evidence="18">Transglycosylase domain-containing protein</fullName>
        <ecNumber evidence="18">2.4.-.-</ecNumber>
    </submittedName>
</protein>
<dbReference type="PANTHER" id="PTHR32282">
    <property type="entry name" value="BINDING PROTEIN TRANSPEPTIDASE, PUTATIVE-RELATED"/>
    <property type="match status" value="1"/>
</dbReference>
<dbReference type="GO" id="GO:0016757">
    <property type="term" value="F:glycosyltransferase activity"/>
    <property type="evidence" value="ECO:0007669"/>
    <property type="project" value="UniProtKB-KW"/>
</dbReference>
<evidence type="ECO:0000256" key="10">
    <source>
        <dbReference type="ARBA" id="ARBA00023136"/>
    </source>
</evidence>
<comment type="catalytic activity">
    <reaction evidence="13">
        <text>Preferential cleavage: (Ac)2-L-Lys-D-Ala-|-D-Ala. Also transpeptidation of peptidyl-alanyl moieties that are N-acyl substituents of D-alanine.</text>
        <dbReference type="EC" id="3.4.16.4"/>
    </reaction>
</comment>
<keyword evidence="3" id="KW-0121">Carboxypeptidase</keyword>
<dbReference type="InterPro" id="IPR050396">
    <property type="entry name" value="Glycosyltr_51/Transpeptidase"/>
</dbReference>
<keyword evidence="19" id="KW-1185">Reference proteome</keyword>
<evidence type="ECO:0000256" key="6">
    <source>
        <dbReference type="ARBA" id="ARBA00022679"/>
    </source>
</evidence>
<keyword evidence="12" id="KW-0961">Cell wall biogenesis/degradation</keyword>
<keyword evidence="2" id="KW-1003">Cell membrane</keyword>
<accession>A0ABU6P0Z6</accession>
<evidence type="ECO:0000259" key="17">
    <source>
        <dbReference type="Pfam" id="PF00912"/>
    </source>
</evidence>
<keyword evidence="5 18" id="KW-0328">Glycosyltransferase</keyword>
<dbReference type="Gene3D" id="3.40.710.10">
    <property type="entry name" value="DD-peptidase/beta-lactamase superfamily"/>
    <property type="match status" value="1"/>
</dbReference>
<keyword evidence="10 15" id="KW-0472">Membrane</keyword>
<evidence type="ECO:0000256" key="5">
    <source>
        <dbReference type="ARBA" id="ARBA00022676"/>
    </source>
</evidence>
<keyword evidence="11" id="KW-0511">Multifunctional enzyme</keyword>
<reference evidence="18 19" key="1">
    <citation type="submission" date="2023-03" db="EMBL/GenBank/DDBJ databases">
        <title>Bacillus Genome Sequencing.</title>
        <authorList>
            <person name="Dunlap C."/>
        </authorList>
    </citation>
    <scope>NUCLEOTIDE SEQUENCE [LARGE SCALE GENOMIC DNA]</scope>
    <source>
        <strain evidence="18 19">NRS-1717</strain>
    </source>
</reference>
<dbReference type="RefSeq" id="WP_328015619.1">
    <property type="nucleotide sequence ID" value="NZ_JARTFS010000013.1"/>
</dbReference>
<dbReference type="InterPro" id="IPR001264">
    <property type="entry name" value="Glyco_trans_51"/>
</dbReference>